<feature type="domain" description="Major facilitator superfamily (MFS) profile" evidence="7">
    <location>
        <begin position="52"/>
        <end position="538"/>
    </location>
</feature>
<dbReference type="OrthoDB" id="291268at2759"/>
<dbReference type="InterPro" id="IPR011701">
    <property type="entry name" value="MFS"/>
</dbReference>
<keyword evidence="2 6" id="KW-0812">Transmembrane</keyword>
<keyword evidence="4 6" id="KW-0472">Membrane</keyword>
<dbReference type="PROSITE" id="PS50850">
    <property type="entry name" value="MFS"/>
    <property type="match status" value="1"/>
</dbReference>
<evidence type="ECO:0000256" key="6">
    <source>
        <dbReference type="SAM" id="Phobius"/>
    </source>
</evidence>
<dbReference type="AlphaFoldDB" id="A0A078AHJ5"/>
<protein>
    <submittedName>
        <fullName evidence="8">Organic cation</fullName>
    </submittedName>
</protein>
<evidence type="ECO:0000259" key="7">
    <source>
        <dbReference type="PROSITE" id="PS50850"/>
    </source>
</evidence>
<dbReference type="GO" id="GO:0016020">
    <property type="term" value="C:membrane"/>
    <property type="evidence" value="ECO:0007669"/>
    <property type="project" value="UniProtKB-SubCell"/>
</dbReference>
<feature type="region of interest" description="Disordered" evidence="5">
    <location>
        <begin position="544"/>
        <end position="565"/>
    </location>
</feature>
<evidence type="ECO:0000256" key="3">
    <source>
        <dbReference type="ARBA" id="ARBA00022989"/>
    </source>
</evidence>
<dbReference type="EMBL" id="CCKQ01009477">
    <property type="protein sequence ID" value="CDW80967.1"/>
    <property type="molecule type" value="Genomic_DNA"/>
</dbReference>
<evidence type="ECO:0000256" key="1">
    <source>
        <dbReference type="ARBA" id="ARBA00004141"/>
    </source>
</evidence>
<evidence type="ECO:0000256" key="2">
    <source>
        <dbReference type="ARBA" id="ARBA00022692"/>
    </source>
</evidence>
<feature type="transmembrane region" description="Helical" evidence="6">
    <location>
        <begin position="137"/>
        <end position="155"/>
    </location>
</feature>
<dbReference type="Pfam" id="PF07690">
    <property type="entry name" value="MFS_1"/>
    <property type="match status" value="1"/>
</dbReference>
<sequence length="565" mass="64144">MAEDFKLGDNLIENQDFLSLTERLISPNMFDEINNQEGQENVKVYDYEKILQRVGGFEGCLIYSFSFLTLMPDYQCNDGTGFFQCDREQTCEYKNQDILNFSPSSNEIGYSINWETRTSLNNLVEHLSLRCVESWEIGFMGSCYFIGAVFGNLFLSRLGDTVGRILMVRIGISLSLLLYAVILFVSTSLLLNYALVFLFGCLTSFRVGISYLYGQEIVRAKHSNMIGSLYNIFDSITMIMASLYYKYISDDYIGIHLVFFVFILSSALISFTLPESPKFLISVKKYKEARQALNTIAEKNGKKKLSLYNELIKDEIMMNRRRRLMSVQIDEFRKSPGNNVQNKTAESVKSQKLPNHSIYNLIQNRLYLLNLVLMSITWASSTFTYYMVGFYIKYIPGDIFNMVIVSSMAELFACLISGVVSGYVGTKKCLFSSFLMGGVFGILIIFISPSNTLMISFCLLLTKFGVSSAFNLCFLVTAEYFPTLYSSTVFGACNVFARIMSIFSPLIAEVPAPLPMMVYTCFCFMSMLGTTLLVKHQDQDNKIDDILSKGSSPGKRERDFDQELD</sequence>
<name>A0A078AHJ5_STYLE</name>
<dbReference type="Proteomes" id="UP000039865">
    <property type="component" value="Unassembled WGS sequence"/>
</dbReference>
<feature type="transmembrane region" description="Helical" evidence="6">
    <location>
        <begin position="191"/>
        <end position="213"/>
    </location>
</feature>
<dbReference type="InParanoid" id="A0A078AHJ5"/>
<feature type="transmembrane region" description="Helical" evidence="6">
    <location>
        <begin position="167"/>
        <end position="185"/>
    </location>
</feature>
<keyword evidence="9" id="KW-1185">Reference proteome</keyword>
<feature type="transmembrane region" description="Helical" evidence="6">
    <location>
        <begin position="253"/>
        <end position="273"/>
    </location>
</feature>
<proteinExistence type="predicted"/>
<evidence type="ECO:0000256" key="5">
    <source>
        <dbReference type="SAM" id="MobiDB-lite"/>
    </source>
</evidence>
<feature type="transmembrane region" description="Helical" evidence="6">
    <location>
        <begin position="366"/>
        <end position="387"/>
    </location>
</feature>
<reference evidence="8 9" key="1">
    <citation type="submission" date="2014-06" db="EMBL/GenBank/DDBJ databases">
        <authorList>
            <person name="Swart Estienne"/>
        </authorList>
    </citation>
    <scope>NUCLEOTIDE SEQUENCE [LARGE SCALE GENOMIC DNA]</scope>
    <source>
        <strain evidence="8 9">130c</strain>
    </source>
</reference>
<evidence type="ECO:0000313" key="8">
    <source>
        <dbReference type="EMBL" id="CDW80967.1"/>
    </source>
</evidence>
<feature type="transmembrane region" description="Helical" evidence="6">
    <location>
        <begin position="514"/>
        <end position="534"/>
    </location>
</feature>
<dbReference type="InterPro" id="IPR020846">
    <property type="entry name" value="MFS_dom"/>
</dbReference>
<dbReference type="SUPFAM" id="SSF103473">
    <property type="entry name" value="MFS general substrate transporter"/>
    <property type="match status" value="1"/>
</dbReference>
<evidence type="ECO:0000256" key="4">
    <source>
        <dbReference type="ARBA" id="ARBA00023136"/>
    </source>
</evidence>
<gene>
    <name evidence="8" type="primary">Contig972.g1064</name>
    <name evidence="8" type="ORF">STYLEM_9973</name>
</gene>
<accession>A0A078AHJ5</accession>
<dbReference type="PANTHER" id="PTHR24064">
    <property type="entry name" value="SOLUTE CARRIER FAMILY 22 MEMBER"/>
    <property type="match status" value="1"/>
</dbReference>
<feature type="transmembrane region" description="Helical" evidence="6">
    <location>
        <begin position="429"/>
        <end position="447"/>
    </location>
</feature>
<dbReference type="GO" id="GO:0022857">
    <property type="term" value="F:transmembrane transporter activity"/>
    <property type="evidence" value="ECO:0007669"/>
    <property type="project" value="InterPro"/>
</dbReference>
<feature type="transmembrane region" description="Helical" evidence="6">
    <location>
        <begin position="453"/>
        <end position="477"/>
    </location>
</feature>
<feature type="compositionally biased region" description="Basic and acidic residues" evidence="5">
    <location>
        <begin position="554"/>
        <end position="565"/>
    </location>
</feature>
<evidence type="ECO:0000313" key="9">
    <source>
        <dbReference type="Proteomes" id="UP000039865"/>
    </source>
</evidence>
<dbReference type="Gene3D" id="1.20.1250.20">
    <property type="entry name" value="MFS general substrate transporter like domains"/>
    <property type="match status" value="1"/>
</dbReference>
<dbReference type="InterPro" id="IPR036259">
    <property type="entry name" value="MFS_trans_sf"/>
</dbReference>
<comment type="subcellular location">
    <subcellularLocation>
        <location evidence="1">Membrane</location>
        <topology evidence="1">Multi-pass membrane protein</topology>
    </subcellularLocation>
</comment>
<feature type="transmembrane region" description="Helical" evidence="6">
    <location>
        <begin position="399"/>
        <end position="422"/>
    </location>
</feature>
<organism evidence="8 9">
    <name type="scientific">Stylonychia lemnae</name>
    <name type="common">Ciliate</name>
    <dbReference type="NCBI Taxonomy" id="5949"/>
    <lineage>
        <taxon>Eukaryota</taxon>
        <taxon>Sar</taxon>
        <taxon>Alveolata</taxon>
        <taxon>Ciliophora</taxon>
        <taxon>Intramacronucleata</taxon>
        <taxon>Spirotrichea</taxon>
        <taxon>Stichotrichia</taxon>
        <taxon>Sporadotrichida</taxon>
        <taxon>Oxytrichidae</taxon>
        <taxon>Stylonychinae</taxon>
        <taxon>Stylonychia</taxon>
    </lineage>
</organism>
<keyword evidence="3 6" id="KW-1133">Transmembrane helix</keyword>
<feature type="transmembrane region" description="Helical" evidence="6">
    <location>
        <begin position="489"/>
        <end position="508"/>
    </location>
</feature>
<feature type="transmembrane region" description="Helical" evidence="6">
    <location>
        <begin position="225"/>
        <end position="247"/>
    </location>
</feature>